<keyword evidence="2" id="KW-0229">DNA integration</keyword>
<dbReference type="InterPro" id="IPR011010">
    <property type="entry name" value="DNA_brk_join_enz"/>
</dbReference>
<keyword evidence="3" id="KW-0238">DNA-binding</keyword>
<dbReference type="Gene3D" id="1.10.443.10">
    <property type="entry name" value="Intergrase catalytic core"/>
    <property type="match status" value="1"/>
</dbReference>
<sequence length="467" mass="52900">MIRIKLHSVVYVPVASKRKSRLPVILMPDGSRFFEALHWTAERFRHGLSGATLKKQTEAIGAFIDYFYGYKGEPAVTPEILRILLEEFINLRTRGCEALGWSSITPNVARRELEYLSMFFDHCADAFGYLPVNAMEEVSTATFSYCERLRESKRSSFHRNGLLGHLWKSSLNANGRSRPVKAPKGIPADGHSFKSFPPMQVAAVLESCHSIRDVLALILLFYGGVRSSEICHILLQDVSPFPDPKTGEALVTLAHPEFGLVDYHQKSDGKARKGVQRQTYLSEEYGLAPRNKLPTTDSLHAGWKGMTYEEKGYRAKVYWSRPDMGILFYALHRRYMEIRARAAGRHPYYFVSCDVTHSGASYGQPMKLKNLRDRFHDACVRIGLKPGRDNGVNPHGARHFYGYFLANVLRISKEMAQRFLHHASIDSTDVYYGLSATTARDELLKAFENEAKSSSPPLAKTVNWRAR</sequence>
<dbReference type="GO" id="GO:0006310">
    <property type="term" value="P:DNA recombination"/>
    <property type="evidence" value="ECO:0007669"/>
    <property type="project" value="UniProtKB-KW"/>
</dbReference>
<comment type="similarity">
    <text evidence="1">Belongs to the 'phage' integrase family.</text>
</comment>
<dbReference type="CDD" id="cd00397">
    <property type="entry name" value="DNA_BRE_C"/>
    <property type="match status" value="1"/>
</dbReference>
<dbReference type="AlphaFoldDB" id="A0AAE4K5K6"/>
<keyword evidence="4" id="KW-0233">DNA recombination</keyword>
<gene>
    <name evidence="6" type="ORF">RJN63_17375</name>
</gene>
<organism evidence="6">
    <name type="scientific">Herbaspirillum huttiense subsp. nephrolepidis</name>
    <dbReference type="NCBI Taxonomy" id="3075126"/>
    <lineage>
        <taxon>Bacteria</taxon>
        <taxon>Pseudomonadati</taxon>
        <taxon>Pseudomonadota</taxon>
        <taxon>Betaproteobacteria</taxon>
        <taxon>Burkholderiales</taxon>
        <taxon>Oxalobacteraceae</taxon>
        <taxon>Herbaspirillum</taxon>
    </lineage>
</organism>
<dbReference type="PROSITE" id="PS51898">
    <property type="entry name" value="TYR_RECOMBINASE"/>
    <property type="match status" value="1"/>
</dbReference>
<dbReference type="GO" id="GO:0003677">
    <property type="term" value="F:DNA binding"/>
    <property type="evidence" value="ECO:0007669"/>
    <property type="project" value="UniProtKB-KW"/>
</dbReference>
<dbReference type="InterPro" id="IPR002104">
    <property type="entry name" value="Integrase_catalytic"/>
</dbReference>
<comment type="caution">
    <text evidence="6">The sequence shown here is derived from an EMBL/GenBank/DDBJ whole genome shotgun (WGS) entry which is preliminary data.</text>
</comment>
<dbReference type="RefSeq" id="WP_310838034.1">
    <property type="nucleotide sequence ID" value="NZ_JAVLSM010000010.1"/>
</dbReference>
<feature type="domain" description="Tyr recombinase" evidence="5">
    <location>
        <begin position="191"/>
        <end position="448"/>
    </location>
</feature>
<name>A0AAE4K5K6_9BURK</name>
<evidence type="ECO:0000256" key="1">
    <source>
        <dbReference type="ARBA" id="ARBA00008857"/>
    </source>
</evidence>
<dbReference type="InterPro" id="IPR013762">
    <property type="entry name" value="Integrase-like_cat_sf"/>
</dbReference>
<evidence type="ECO:0000256" key="3">
    <source>
        <dbReference type="ARBA" id="ARBA00023125"/>
    </source>
</evidence>
<proteinExistence type="inferred from homology"/>
<dbReference type="PANTHER" id="PTHR30349">
    <property type="entry name" value="PHAGE INTEGRASE-RELATED"/>
    <property type="match status" value="1"/>
</dbReference>
<reference evidence="6" key="1">
    <citation type="submission" date="2023-02" db="EMBL/GenBank/DDBJ databases">
        <title>Description of Herbaspirillum huttiense subsp. nephrolepsisexaltata and Herbaspirillum huttiense subsp. lycopersicon.</title>
        <authorList>
            <person name="Poudel M."/>
            <person name="Sharma A."/>
            <person name="Goss E."/>
            <person name="Tapia J.H."/>
            <person name="Harmon C.M."/>
            <person name="Jones J.B."/>
        </authorList>
    </citation>
    <scope>NUCLEOTIDE SEQUENCE</scope>
    <source>
        <strain evidence="6">NC40101</strain>
    </source>
</reference>
<dbReference type="EMBL" id="JAVRAA010000009">
    <property type="protein sequence ID" value="MDT0338615.1"/>
    <property type="molecule type" value="Genomic_DNA"/>
</dbReference>
<evidence type="ECO:0000259" key="5">
    <source>
        <dbReference type="PROSITE" id="PS51898"/>
    </source>
</evidence>
<protein>
    <submittedName>
        <fullName evidence="6">Site-specific integrase</fullName>
    </submittedName>
</protein>
<accession>A0AAE4K5K6</accession>
<dbReference type="GO" id="GO:0015074">
    <property type="term" value="P:DNA integration"/>
    <property type="evidence" value="ECO:0007669"/>
    <property type="project" value="UniProtKB-KW"/>
</dbReference>
<dbReference type="PANTHER" id="PTHR30349:SF41">
    <property type="entry name" value="INTEGRASE_RECOMBINASE PROTEIN MJ0367-RELATED"/>
    <property type="match status" value="1"/>
</dbReference>
<evidence type="ECO:0000256" key="4">
    <source>
        <dbReference type="ARBA" id="ARBA00023172"/>
    </source>
</evidence>
<dbReference type="InterPro" id="IPR050090">
    <property type="entry name" value="Tyrosine_recombinase_XerCD"/>
</dbReference>
<evidence type="ECO:0000256" key="2">
    <source>
        <dbReference type="ARBA" id="ARBA00022908"/>
    </source>
</evidence>
<evidence type="ECO:0000313" key="6">
    <source>
        <dbReference type="EMBL" id="MDT0338615.1"/>
    </source>
</evidence>
<dbReference type="SUPFAM" id="SSF56349">
    <property type="entry name" value="DNA breaking-rejoining enzymes"/>
    <property type="match status" value="1"/>
</dbReference>